<dbReference type="GO" id="GO:0045892">
    <property type="term" value="P:negative regulation of DNA-templated transcription"/>
    <property type="evidence" value="ECO:0007669"/>
    <property type="project" value="TreeGrafter"/>
</dbReference>
<dbReference type="AlphaFoldDB" id="A0A285JK75"/>
<evidence type="ECO:0000313" key="6">
    <source>
        <dbReference type="EMBL" id="SNY60740.1"/>
    </source>
</evidence>
<dbReference type="Pfam" id="PF09339">
    <property type="entry name" value="HTH_IclR"/>
    <property type="match status" value="1"/>
</dbReference>
<feature type="domain" description="HTH iclR-type" evidence="4">
    <location>
        <begin position="21"/>
        <end position="88"/>
    </location>
</feature>
<keyword evidence="1" id="KW-0805">Transcription regulation</keyword>
<dbReference type="GO" id="GO:0003677">
    <property type="term" value="F:DNA binding"/>
    <property type="evidence" value="ECO:0007669"/>
    <property type="project" value="UniProtKB-KW"/>
</dbReference>
<dbReference type="EMBL" id="OBEA01000011">
    <property type="protein sequence ID" value="SNY60740.1"/>
    <property type="molecule type" value="Genomic_DNA"/>
</dbReference>
<evidence type="ECO:0000259" key="4">
    <source>
        <dbReference type="PROSITE" id="PS51077"/>
    </source>
</evidence>
<gene>
    <name evidence="6" type="ORF">SAMN06297129_3970</name>
</gene>
<dbReference type="InterPro" id="IPR029016">
    <property type="entry name" value="GAF-like_dom_sf"/>
</dbReference>
<dbReference type="SUPFAM" id="SSF55781">
    <property type="entry name" value="GAF domain-like"/>
    <property type="match status" value="1"/>
</dbReference>
<organism evidence="6 7">
    <name type="scientific">Pseudooceanicola antarcticus</name>
    <dbReference type="NCBI Taxonomy" id="1247613"/>
    <lineage>
        <taxon>Bacteria</taxon>
        <taxon>Pseudomonadati</taxon>
        <taxon>Pseudomonadota</taxon>
        <taxon>Alphaproteobacteria</taxon>
        <taxon>Rhodobacterales</taxon>
        <taxon>Paracoccaceae</taxon>
        <taxon>Pseudooceanicola</taxon>
    </lineage>
</organism>
<dbReference type="GO" id="GO:0003700">
    <property type="term" value="F:DNA-binding transcription factor activity"/>
    <property type="evidence" value="ECO:0007669"/>
    <property type="project" value="TreeGrafter"/>
</dbReference>
<dbReference type="InterPro" id="IPR050707">
    <property type="entry name" value="HTH_MetabolicPath_Reg"/>
</dbReference>
<dbReference type="InterPro" id="IPR036388">
    <property type="entry name" value="WH-like_DNA-bd_sf"/>
</dbReference>
<dbReference type="InterPro" id="IPR005471">
    <property type="entry name" value="Tscrpt_reg_IclR_N"/>
</dbReference>
<dbReference type="SMART" id="SM00346">
    <property type="entry name" value="HTH_ICLR"/>
    <property type="match status" value="1"/>
</dbReference>
<protein>
    <submittedName>
        <fullName evidence="6">Transcriptional regulator, IclR family</fullName>
    </submittedName>
</protein>
<keyword evidence="2" id="KW-0238">DNA-binding</keyword>
<evidence type="ECO:0000259" key="5">
    <source>
        <dbReference type="PROSITE" id="PS51078"/>
    </source>
</evidence>
<dbReference type="Proteomes" id="UP000231655">
    <property type="component" value="Unassembled WGS sequence"/>
</dbReference>
<name>A0A285JK75_9RHOB</name>
<dbReference type="Pfam" id="PF01614">
    <property type="entry name" value="IclR_C"/>
    <property type="match status" value="1"/>
</dbReference>
<accession>A0A285JK75</accession>
<dbReference type="PANTHER" id="PTHR30136">
    <property type="entry name" value="HELIX-TURN-HELIX TRANSCRIPTIONAL REGULATOR, ICLR FAMILY"/>
    <property type="match status" value="1"/>
</dbReference>
<reference evidence="6 7" key="1">
    <citation type="submission" date="2017-09" db="EMBL/GenBank/DDBJ databases">
        <authorList>
            <person name="Ehlers B."/>
            <person name="Leendertz F.H."/>
        </authorList>
    </citation>
    <scope>NUCLEOTIDE SEQUENCE [LARGE SCALE GENOMIC DNA]</scope>
    <source>
        <strain evidence="6 7">CGMCC 1.12662</strain>
    </source>
</reference>
<dbReference type="PANTHER" id="PTHR30136:SF34">
    <property type="entry name" value="TRANSCRIPTIONAL REGULATOR"/>
    <property type="match status" value="1"/>
</dbReference>
<dbReference type="Gene3D" id="3.30.450.40">
    <property type="match status" value="1"/>
</dbReference>
<dbReference type="PROSITE" id="PS51077">
    <property type="entry name" value="HTH_ICLR"/>
    <property type="match status" value="1"/>
</dbReference>
<evidence type="ECO:0000313" key="7">
    <source>
        <dbReference type="Proteomes" id="UP000231655"/>
    </source>
</evidence>
<keyword evidence="3" id="KW-0804">Transcription</keyword>
<feature type="domain" description="IclR-ED" evidence="5">
    <location>
        <begin position="82"/>
        <end position="264"/>
    </location>
</feature>
<evidence type="ECO:0000256" key="1">
    <source>
        <dbReference type="ARBA" id="ARBA00023015"/>
    </source>
</evidence>
<evidence type="ECO:0000256" key="2">
    <source>
        <dbReference type="ARBA" id="ARBA00023125"/>
    </source>
</evidence>
<sequence>MTGTTEKEGGTATKSRAPEGMAGLAKGLAIIELFGEEYPAVTVSSAADETGISRASARRCLLTLTDLGYLTKNGPRFMPTPRMLRLGGSYTGAIPLPQLAQHQLDAAREELGESVSLSILEDGRSTFVARAEAARLVSTAIRLGTRLPAYAAATGRILLSAYDDEALDAYLDAAEPVAMTKHTVTDKAKLKEIIRAASRDKVAFTDEELELGMVSMAIPVFDPDGKLVASMSVSAARPRVTVKDMRKHMLPILRIYAEALSRSL</sequence>
<dbReference type="InterPro" id="IPR036390">
    <property type="entry name" value="WH_DNA-bd_sf"/>
</dbReference>
<evidence type="ECO:0000256" key="3">
    <source>
        <dbReference type="ARBA" id="ARBA00023163"/>
    </source>
</evidence>
<dbReference type="SUPFAM" id="SSF46785">
    <property type="entry name" value="Winged helix' DNA-binding domain"/>
    <property type="match status" value="1"/>
</dbReference>
<dbReference type="PROSITE" id="PS51078">
    <property type="entry name" value="ICLR_ED"/>
    <property type="match status" value="1"/>
</dbReference>
<proteinExistence type="predicted"/>
<dbReference type="InterPro" id="IPR014757">
    <property type="entry name" value="Tscrpt_reg_IclR_C"/>
</dbReference>
<dbReference type="Gene3D" id="1.10.10.10">
    <property type="entry name" value="Winged helix-like DNA-binding domain superfamily/Winged helix DNA-binding domain"/>
    <property type="match status" value="1"/>
</dbReference>